<dbReference type="Gene3D" id="2.60.40.1720">
    <property type="entry name" value="Calcium-dependent cell adhesion molecule-1"/>
    <property type="match status" value="1"/>
</dbReference>
<dbReference type="Proteomes" id="UP000177622">
    <property type="component" value="Unassembled WGS sequence"/>
</dbReference>
<evidence type="ECO:0000259" key="1">
    <source>
        <dbReference type="Pfam" id="PF14564"/>
    </source>
</evidence>
<dbReference type="PANTHER" id="PTHR38083">
    <property type="entry name" value="CALCIUM-DEPENDENT CELL ADHESION MOLECULE 1-RELATED"/>
    <property type="match status" value="1"/>
</dbReference>
<reference evidence="2 3" key="1">
    <citation type="journal article" date="2016" name="Sci. Rep.">
        <title>Penicillium arizonense, a new, genome sequenced fungal species, reveals a high chemical diversity in secreted metabolites.</title>
        <authorList>
            <person name="Grijseels S."/>
            <person name="Nielsen J.C."/>
            <person name="Randelovic M."/>
            <person name="Nielsen J."/>
            <person name="Nielsen K.F."/>
            <person name="Workman M."/>
            <person name="Frisvad J.C."/>
        </authorList>
    </citation>
    <scope>NUCLEOTIDE SEQUENCE [LARGE SCALE GENOMIC DNA]</scope>
    <source>
        <strain evidence="2 3">CBS 141311</strain>
    </source>
</reference>
<feature type="domain" description="Calcium-dependent cell adhesion molecule 1 membrane-binding" evidence="1">
    <location>
        <begin position="87"/>
        <end position="195"/>
    </location>
</feature>
<dbReference type="OrthoDB" id="4607847at2759"/>
<proteinExistence type="predicted"/>
<dbReference type="Pfam" id="PF14564">
    <property type="entry name" value="Membrane_bind"/>
    <property type="match status" value="1"/>
</dbReference>
<dbReference type="PANTHER" id="PTHR38083:SF1">
    <property type="entry name" value="CALCIUM-DEPENDENT CELL ADHESION MOLECULE 1-RELATED"/>
    <property type="match status" value="1"/>
</dbReference>
<sequence length="200" mass="22363">MVAASIVDFYSKANYDSLVKSAKTTEVEHQKLGTSYRSYKLGDGTKLLVWNHQDYSDNKELTNDQSNLPEEKSVQCYQVLKGTTSVVGVRFKDATGGEKGQYSLLLKLAQIGDVTVWSDMSDKYSIAGTVPRDGTLVTTALYVRDKKSGAYVAIGSIYFKWDNDKQKVVVLDQEGWPKKQLKHEDDGKNNFTITLISTQQ</sequence>
<dbReference type="InterPro" id="IPR038423">
    <property type="entry name" value="CAD_C_sf"/>
</dbReference>
<organism evidence="2 3">
    <name type="scientific">Penicillium arizonense</name>
    <dbReference type="NCBI Taxonomy" id="1835702"/>
    <lineage>
        <taxon>Eukaryota</taxon>
        <taxon>Fungi</taxon>
        <taxon>Dikarya</taxon>
        <taxon>Ascomycota</taxon>
        <taxon>Pezizomycotina</taxon>
        <taxon>Eurotiomycetes</taxon>
        <taxon>Eurotiomycetidae</taxon>
        <taxon>Eurotiales</taxon>
        <taxon>Aspergillaceae</taxon>
        <taxon>Penicillium</taxon>
    </lineage>
</organism>
<evidence type="ECO:0000313" key="3">
    <source>
        <dbReference type="Proteomes" id="UP000177622"/>
    </source>
</evidence>
<comment type="caution">
    <text evidence="2">The sequence shown here is derived from an EMBL/GenBank/DDBJ whole genome shotgun (WGS) entry which is preliminary data.</text>
</comment>
<dbReference type="InterPro" id="IPR052885">
    <property type="entry name" value="Dictyostelium_CAD"/>
</dbReference>
<dbReference type="AlphaFoldDB" id="A0A1F5LI65"/>
<keyword evidence="3" id="KW-1185">Reference proteome</keyword>
<accession>A0A1F5LI65</accession>
<gene>
    <name evidence="2" type="ORF">PENARI_c009G12182</name>
</gene>
<dbReference type="EMBL" id="LXJU01000009">
    <property type="protein sequence ID" value="OGE52825.1"/>
    <property type="molecule type" value="Genomic_DNA"/>
</dbReference>
<name>A0A1F5LI65_PENAI</name>
<dbReference type="RefSeq" id="XP_022488265.1">
    <property type="nucleotide sequence ID" value="XM_022632072.1"/>
</dbReference>
<dbReference type="InterPro" id="IPR029283">
    <property type="entry name" value="Membrane-bd"/>
</dbReference>
<dbReference type="GeneID" id="34576806"/>
<protein>
    <recommendedName>
        <fullName evidence="1">Calcium-dependent cell adhesion molecule 1 membrane-binding domain-containing protein</fullName>
    </recommendedName>
</protein>
<evidence type="ECO:0000313" key="2">
    <source>
        <dbReference type="EMBL" id="OGE52825.1"/>
    </source>
</evidence>